<keyword evidence="2" id="KW-1185">Reference proteome</keyword>
<dbReference type="RefSeq" id="WP_377043953.1">
    <property type="nucleotide sequence ID" value="NZ_JBHLUN010000005.1"/>
</dbReference>
<gene>
    <name evidence="1" type="ORF">ACFFGY_08105</name>
</gene>
<evidence type="ECO:0000313" key="1">
    <source>
        <dbReference type="EMBL" id="MFC0408206.1"/>
    </source>
</evidence>
<sequence>MSARLPEVLAQAGAARRLLLREGVTSLGLLEVEFVDSLPARRIGPGPTAVLPLPALEGEVPQLRLVLAGEDLAAYGGLELRLNGRPLALQPVPVPAEFDGLPGVLALAAALPDPAGGRNGRLELRLGWTLPHPDGTCLCGPALLAVDRPPQPLSQPAEAVPA</sequence>
<accession>A0ABV6JR44</accession>
<reference evidence="1 2" key="1">
    <citation type="submission" date="2024-09" db="EMBL/GenBank/DDBJ databases">
        <authorList>
            <person name="Sun Q."/>
            <person name="Mori K."/>
        </authorList>
    </citation>
    <scope>NUCLEOTIDE SEQUENCE [LARGE SCALE GENOMIC DNA]</scope>
    <source>
        <strain evidence="1 2">TBRC 5777</strain>
    </source>
</reference>
<dbReference type="Proteomes" id="UP001589865">
    <property type="component" value="Unassembled WGS sequence"/>
</dbReference>
<organism evidence="1 2">
    <name type="scientific">Roseomonas elaeocarpi</name>
    <dbReference type="NCBI Taxonomy" id="907779"/>
    <lineage>
        <taxon>Bacteria</taxon>
        <taxon>Pseudomonadati</taxon>
        <taxon>Pseudomonadota</taxon>
        <taxon>Alphaproteobacteria</taxon>
        <taxon>Acetobacterales</taxon>
        <taxon>Roseomonadaceae</taxon>
        <taxon>Roseomonas</taxon>
    </lineage>
</organism>
<name>A0ABV6JR44_9PROT</name>
<comment type="caution">
    <text evidence="1">The sequence shown here is derived from an EMBL/GenBank/DDBJ whole genome shotgun (WGS) entry which is preliminary data.</text>
</comment>
<protein>
    <submittedName>
        <fullName evidence="1">Uncharacterized protein</fullName>
    </submittedName>
</protein>
<dbReference type="EMBL" id="JBHLUN010000005">
    <property type="protein sequence ID" value="MFC0408206.1"/>
    <property type="molecule type" value="Genomic_DNA"/>
</dbReference>
<proteinExistence type="predicted"/>
<evidence type="ECO:0000313" key="2">
    <source>
        <dbReference type="Proteomes" id="UP001589865"/>
    </source>
</evidence>